<feature type="compositionally biased region" description="Gly residues" evidence="1">
    <location>
        <begin position="188"/>
        <end position="200"/>
    </location>
</feature>
<feature type="region of interest" description="Disordered" evidence="1">
    <location>
        <begin position="184"/>
        <end position="340"/>
    </location>
</feature>
<dbReference type="AlphaFoldDB" id="A0AAV4LZJ2"/>
<evidence type="ECO:0000313" key="3">
    <source>
        <dbReference type="Proteomes" id="UP001497744"/>
    </source>
</evidence>
<gene>
    <name evidence="2" type="ORF">BcabD6B2_50130</name>
</gene>
<sequence>MKYDHHQLNDFSGSGVMRELYDVFEFRITDNVDRSPAKSSYATYLKYVEENCTNMLGSTPEKCPIYSLHLLATAYFSEVDQGTGVYEAIKQIELAFSGLGTQASNTYGNLKRDIEALCGKVKTFVEPPITEARHDGSGTSASSEPVSDAGSGSHVGYEQTSSIEAASQPGSVAISGIAASEVMPGDGSVSGAGGSRGGGSQTSSPSTTTMTETTIPTPTITTTTTAGSESGPQSQPGSPSPADKSGDSGEAGPAGPAACIGSVGARGPAGPQGTRGDKGETGEQSRNGVNQAGKEAEKIDQGAASPSPASESHQEHSPLGVSPAETSPKSTPVSSSGGSAGSIAGTLATLTAAGGGAAAYFLNIGGIGTIVKGILSFH</sequence>
<evidence type="ECO:0000256" key="1">
    <source>
        <dbReference type="SAM" id="MobiDB-lite"/>
    </source>
</evidence>
<dbReference type="Proteomes" id="UP001497744">
    <property type="component" value="Unassembled WGS sequence"/>
</dbReference>
<protein>
    <submittedName>
        <fullName evidence="2">Collagen alpha-1(I) chain isoform X3</fullName>
    </submittedName>
</protein>
<organism evidence="2 3">
    <name type="scientific">Babesia caballi</name>
    <dbReference type="NCBI Taxonomy" id="5871"/>
    <lineage>
        <taxon>Eukaryota</taxon>
        <taxon>Sar</taxon>
        <taxon>Alveolata</taxon>
        <taxon>Apicomplexa</taxon>
        <taxon>Aconoidasida</taxon>
        <taxon>Piroplasmida</taxon>
        <taxon>Babesiidae</taxon>
        <taxon>Babesia</taxon>
    </lineage>
</organism>
<keyword evidence="3" id="KW-1185">Reference proteome</keyword>
<dbReference type="GeneID" id="94197059"/>
<accession>A0AAV4LZJ2</accession>
<comment type="caution">
    <text evidence="2">The sequence shown here is derived from an EMBL/GenBank/DDBJ whole genome shotgun (WGS) entry which is preliminary data.</text>
</comment>
<feature type="region of interest" description="Disordered" evidence="1">
    <location>
        <begin position="128"/>
        <end position="168"/>
    </location>
</feature>
<keyword evidence="2" id="KW-0176">Collagen</keyword>
<name>A0AAV4LZJ2_BABCB</name>
<feature type="compositionally biased region" description="Low complexity" evidence="1">
    <location>
        <begin position="201"/>
        <end position="241"/>
    </location>
</feature>
<reference evidence="2 3" key="1">
    <citation type="submission" date="2021-06" db="EMBL/GenBank/DDBJ databases">
        <title>Genome sequence of Babesia caballi.</title>
        <authorList>
            <person name="Yamagishi J."/>
            <person name="Kidaka T."/>
            <person name="Ochi A."/>
        </authorList>
    </citation>
    <scope>NUCLEOTIDE SEQUENCE [LARGE SCALE GENOMIC DNA]</scope>
    <source>
        <strain evidence="2">USDA-D6B2</strain>
    </source>
</reference>
<feature type="compositionally biased region" description="Low complexity" evidence="1">
    <location>
        <begin position="326"/>
        <end position="340"/>
    </location>
</feature>
<dbReference type="RefSeq" id="XP_067717647.1">
    <property type="nucleotide sequence ID" value="XM_067861546.1"/>
</dbReference>
<evidence type="ECO:0000313" key="2">
    <source>
        <dbReference type="EMBL" id="GIX65578.1"/>
    </source>
</evidence>
<dbReference type="EMBL" id="BPLF01000005">
    <property type="protein sequence ID" value="GIX65578.1"/>
    <property type="molecule type" value="Genomic_DNA"/>
</dbReference>
<proteinExistence type="predicted"/>
<feature type="compositionally biased region" description="Polar residues" evidence="1">
    <location>
        <begin position="158"/>
        <end position="168"/>
    </location>
</feature>